<evidence type="ECO:0000256" key="5">
    <source>
        <dbReference type="ARBA" id="ARBA00023136"/>
    </source>
</evidence>
<keyword evidence="5 7" id="KW-0472">Membrane</keyword>
<proteinExistence type="predicted"/>
<dbReference type="InterPro" id="IPR036259">
    <property type="entry name" value="MFS_trans_sf"/>
</dbReference>
<organism evidence="8 9">
    <name type="scientific">Kitasatospora misakiensis</name>
    <dbReference type="NCBI Taxonomy" id="67330"/>
    <lineage>
        <taxon>Bacteria</taxon>
        <taxon>Bacillati</taxon>
        <taxon>Actinomycetota</taxon>
        <taxon>Actinomycetes</taxon>
        <taxon>Kitasatosporales</taxon>
        <taxon>Streptomycetaceae</taxon>
        <taxon>Kitasatospora</taxon>
    </lineage>
</organism>
<keyword evidence="9" id="KW-1185">Reference proteome</keyword>
<evidence type="ECO:0000256" key="7">
    <source>
        <dbReference type="SAM" id="Phobius"/>
    </source>
</evidence>
<reference evidence="9" key="1">
    <citation type="journal article" date="2019" name="Int. J. Syst. Evol. Microbiol.">
        <title>The Global Catalogue of Microorganisms (GCM) 10K type strain sequencing project: providing services to taxonomists for standard genome sequencing and annotation.</title>
        <authorList>
            <consortium name="The Broad Institute Genomics Platform"/>
            <consortium name="The Broad Institute Genome Sequencing Center for Infectious Disease"/>
            <person name="Wu L."/>
            <person name="Ma J."/>
        </authorList>
    </citation>
    <scope>NUCLEOTIDE SEQUENCE [LARGE SCALE GENOMIC DNA]</scope>
    <source>
        <strain evidence="9">CGMCC 4.1437</strain>
    </source>
</reference>
<evidence type="ECO:0000256" key="1">
    <source>
        <dbReference type="ARBA" id="ARBA00004651"/>
    </source>
</evidence>
<evidence type="ECO:0000313" key="9">
    <source>
        <dbReference type="Proteomes" id="UP001595975"/>
    </source>
</evidence>
<dbReference type="Gene3D" id="1.20.1250.20">
    <property type="entry name" value="MFS general substrate transporter like domains"/>
    <property type="match status" value="1"/>
</dbReference>
<dbReference type="SUPFAM" id="SSF103473">
    <property type="entry name" value="MFS general substrate transporter"/>
    <property type="match status" value="1"/>
</dbReference>
<keyword evidence="2" id="KW-1003">Cell membrane</keyword>
<evidence type="ECO:0000256" key="3">
    <source>
        <dbReference type="ARBA" id="ARBA00022692"/>
    </source>
</evidence>
<name>A0ABW0WXF6_9ACTN</name>
<sequence length="178" mass="17172">MAPATGGRADRLSLVLLVSGLASVAGSWLGGRLVDRVGVRRVLLVGSSVAAVAFAALPWAGRSMPGALAYAVVTPLAGWAVSVALPHRLASLDPANAQLLISLNSSALYLGTAAGGAVGSAAIALFGGRWFPLAAAGLALVAAATARAATRGTASGVVSGTASGRPGAVGVPAASARP</sequence>
<evidence type="ECO:0000256" key="2">
    <source>
        <dbReference type="ARBA" id="ARBA00022475"/>
    </source>
</evidence>
<comment type="caution">
    <text evidence="8">The sequence shown here is derived from an EMBL/GenBank/DDBJ whole genome shotgun (WGS) entry which is preliminary data.</text>
</comment>
<gene>
    <name evidence="8" type="ORF">ACFP3U_00790</name>
</gene>
<keyword evidence="4 7" id="KW-1133">Transmembrane helix</keyword>
<feature type="transmembrane region" description="Helical" evidence="7">
    <location>
        <begin position="12"/>
        <end position="30"/>
    </location>
</feature>
<feature type="transmembrane region" description="Helical" evidence="7">
    <location>
        <begin position="106"/>
        <end position="124"/>
    </location>
</feature>
<dbReference type="RefSeq" id="WP_380223300.1">
    <property type="nucleotide sequence ID" value="NZ_JBHSOF010000001.1"/>
</dbReference>
<dbReference type="EMBL" id="JBHSOF010000001">
    <property type="protein sequence ID" value="MFC5661511.1"/>
    <property type="molecule type" value="Genomic_DNA"/>
</dbReference>
<keyword evidence="3 7" id="KW-0812">Transmembrane</keyword>
<feature type="transmembrane region" description="Helical" evidence="7">
    <location>
        <begin position="67"/>
        <end position="85"/>
    </location>
</feature>
<evidence type="ECO:0008006" key="10">
    <source>
        <dbReference type="Google" id="ProtNLM"/>
    </source>
</evidence>
<feature type="transmembrane region" description="Helical" evidence="7">
    <location>
        <begin position="42"/>
        <end position="61"/>
    </location>
</feature>
<dbReference type="InterPro" id="IPR050189">
    <property type="entry name" value="MFS_Efflux_Transporters"/>
</dbReference>
<dbReference type="PANTHER" id="PTHR43124">
    <property type="entry name" value="PURINE EFFLUX PUMP PBUE"/>
    <property type="match status" value="1"/>
</dbReference>
<feature type="region of interest" description="Disordered" evidence="6">
    <location>
        <begin position="155"/>
        <end position="178"/>
    </location>
</feature>
<protein>
    <recommendedName>
        <fullName evidence="10">Major facilitator superfamily (MFS) profile domain-containing protein</fullName>
    </recommendedName>
</protein>
<evidence type="ECO:0000256" key="4">
    <source>
        <dbReference type="ARBA" id="ARBA00022989"/>
    </source>
</evidence>
<dbReference type="PANTHER" id="PTHR43124:SF10">
    <property type="entry name" value="PURINE EFFLUX PUMP PBUE"/>
    <property type="match status" value="1"/>
</dbReference>
<accession>A0ABW0WXF6</accession>
<dbReference type="Proteomes" id="UP001595975">
    <property type="component" value="Unassembled WGS sequence"/>
</dbReference>
<evidence type="ECO:0000313" key="8">
    <source>
        <dbReference type="EMBL" id="MFC5661511.1"/>
    </source>
</evidence>
<evidence type="ECO:0000256" key="6">
    <source>
        <dbReference type="SAM" id="MobiDB-lite"/>
    </source>
</evidence>
<comment type="subcellular location">
    <subcellularLocation>
        <location evidence="1">Cell membrane</location>
        <topology evidence="1">Multi-pass membrane protein</topology>
    </subcellularLocation>
</comment>